<dbReference type="AlphaFoldDB" id="A0A4Q1CNQ3"/>
<reference evidence="2 3" key="1">
    <citation type="submission" date="2019-01" db="EMBL/GenBank/DDBJ databases">
        <title>Lacibacter sp. strain TTM-7.</title>
        <authorList>
            <person name="Chen W.-M."/>
        </authorList>
    </citation>
    <scope>NUCLEOTIDE SEQUENCE [LARGE SCALE GENOMIC DNA]</scope>
    <source>
        <strain evidence="2 3">TTM-7</strain>
    </source>
</reference>
<feature type="transmembrane region" description="Helical" evidence="1">
    <location>
        <begin position="76"/>
        <end position="94"/>
    </location>
</feature>
<dbReference type="RefSeq" id="WP_129130081.1">
    <property type="nucleotide sequence ID" value="NZ_SDHW01000001.1"/>
</dbReference>
<sequence length="277" mass="32033">MNRLFRFLLFEHLVIAISAAALCAQTKLFYSIFDYPLTLIAFVFFATLLSYNMHFSFAANKSSSSEQLLWFRENKTVALVFNIVSLIATLWFWWKVSSINTHIVLAILFNAAYTAPLLLKNPIKLPSILTFIKSYFIGFVWAYATVVLPLAFFNVEPNINEVFLFVSRLLLVALATMIFDYRDRLRDFEMGVHTPANIMNEHKFEIFFLINILLYSFSVVFLAIRFNSYLHLLQLIPGVVAIYLLRISKNENSDYFYLTWVDGLLILSPALSLLLLL</sequence>
<comment type="caution">
    <text evidence="2">The sequence shown here is derived from an EMBL/GenBank/DDBJ whole genome shotgun (WGS) entry which is preliminary data.</text>
</comment>
<feature type="transmembrane region" description="Helical" evidence="1">
    <location>
        <begin position="206"/>
        <end position="224"/>
    </location>
</feature>
<keyword evidence="1" id="KW-0472">Membrane</keyword>
<keyword evidence="1" id="KW-0812">Transmembrane</keyword>
<evidence type="ECO:0000313" key="2">
    <source>
        <dbReference type="EMBL" id="RXK62710.1"/>
    </source>
</evidence>
<proteinExistence type="predicted"/>
<feature type="transmembrane region" description="Helical" evidence="1">
    <location>
        <begin position="255"/>
        <end position="276"/>
    </location>
</feature>
<keyword evidence="3" id="KW-1185">Reference proteome</keyword>
<feature type="transmembrane region" description="Helical" evidence="1">
    <location>
        <begin position="33"/>
        <end position="55"/>
    </location>
</feature>
<feature type="transmembrane region" description="Helical" evidence="1">
    <location>
        <begin position="131"/>
        <end position="150"/>
    </location>
</feature>
<feature type="transmembrane region" description="Helical" evidence="1">
    <location>
        <begin position="230"/>
        <end position="248"/>
    </location>
</feature>
<protein>
    <recommendedName>
        <fullName evidence="4">Prenyltransferase</fullName>
    </recommendedName>
</protein>
<feature type="transmembrane region" description="Helical" evidence="1">
    <location>
        <begin position="100"/>
        <end position="119"/>
    </location>
</feature>
<dbReference type="OrthoDB" id="1452981at2"/>
<accession>A0A4Q1CNQ3</accession>
<feature type="transmembrane region" description="Helical" evidence="1">
    <location>
        <begin position="162"/>
        <end position="181"/>
    </location>
</feature>
<evidence type="ECO:0008006" key="4">
    <source>
        <dbReference type="Google" id="ProtNLM"/>
    </source>
</evidence>
<gene>
    <name evidence="2" type="ORF">ESA94_06855</name>
</gene>
<dbReference type="Proteomes" id="UP000290204">
    <property type="component" value="Unassembled WGS sequence"/>
</dbReference>
<evidence type="ECO:0000256" key="1">
    <source>
        <dbReference type="SAM" id="Phobius"/>
    </source>
</evidence>
<organism evidence="2 3">
    <name type="scientific">Lacibacter luteus</name>
    <dbReference type="NCBI Taxonomy" id="2508719"/>
    <lineage>
        <taxon>Bacteria</taxon>
        <taxon>Pseudomonadati</taxon>
        <taxon>Bacteroidota</taxon>
        <taxon>Chitinophagia</taxon>
        <taxon>Chitinophagales</taxon>
        <taxon>Chitinophagaceae</taxon>
        <taxon>Lacibacter</taxon>
    </lineage>
</organism>
<keyword evidence="1" id="KW-1133">Transmembrane helix</keyword>
<name>A0A4Q1CNQ3_9BACT</name>
<evidence type="ECO:0000313" key="3">
    <source>
        <dbReference type="Proteomes" id="UP000290204"/>
    </source>
</evidence>
<dbReference type="EMBL" id="SDHW01000001">
    <property type="protein sequence ID" value="RXK62710.1"/>
    <property type="molecule type" value="Genomic_DNA"/>
</dbReference>